<dbReference type="Proteomes" id="UP001159042">
    <property type="component" value="Unassembled WGS sequence"/>
</dbReference>
<name>A0AAV8V8E6_9CUCU</name>
<comment type="caution">
    <text evidence="1">The sequence shown here is derived from an EMBL/GenBank/DDBJ whole genome shotgun (WGS) entry which is preliminary data.</text>
</comment>
<dbReference type="EMBL" id="JANEYG010000292">
    <property type="protein sequence ID" value="KAJ8910456.1"/>
    <property type="molecule type" value="Genomic_DNA"/>
</dbReference>
<accession>A0AAV8V8E6</accession>
<protein>
    <submittedName>
        <fullName evidence="1">Uncharacterized protein</fullName>
    </submittedName>
</protein>
<keyword evidence="2" id="KW-1185">Reference proteome</keyword>
<evidence type="ECO:0000313" key="2">
    <source>
        <dbReference type="Proteomes" id="UP001159042"/>
    </source>
</evidence>
<proteinExistence type="predicted"/>
<organism evidence="1 2">
    <name type="scientific">Exocentrus adspersus</name>
    <dbReference type="NCBI Taxonomy" id="1586481"/>
    <lineage>
        <taxon>Eukaryota</taxon>
        <taxon>Metazoa</taxon>
        <taxon>Ecdysozoa</taxon>
        <taxon>Arthropoda</taxon>
        <taxon>Hexapoda</taxon>
        <taxon>Insecta</taxon>
        <taxon>Pterygota</taxon>
        <taxon>Neoptera</taxon>
        <taxon>Endopterygota</taxon>
        <taxon>Coleoptera</taxon>
        <taxon>Polyphaga</taxon>
        <taxon>Cucujiformia</taxon>
        <taxon>Chrysomeloidea</taxon>
        <taxon>Cerambycidae</taxon>
        <taxon>Lamiinae</taxon>
        <taxon>Acanthocinini</taxon>
        <taxon>Exocentrus</taxon>
    </lineage>
</organism>
<dbReference type="AlphaFoldDB" id="A0AAV8V8E6"/>
<gene>
    <name evidence="1" type="ORF">NQ315_008868</name>
</gene>
<reference evidence="1 2" key="1">
    <citation type="journal article" date="2023" name="Insect Mol. Biol.">
        <title>Genome sequencing provides insights into the evolution of gene families encoding plant cell wall-degrading enzymes in longhorned beetles.</title>
        <authorList>
            <person name="Shin N.R."/>
            <person name="Okamura Y."/>
            <person name="Kirsch R."/>
            <person name="Pauchet Y."/>
        </authorList>
    </citation>
    <scope>NUCLEOTIDE SEQUENCE [LARGE SCALE GENOMIC DNA]</scope>
    <source>
        <strain evidence="1">EAD_L_NR</strain>
    </source>
</reference>
<sequence length="231" mass="26194">MKIEEISKVGGLGILMYEYYVCVYACCVSLVAQSGEEYVTGRHMDHPSYATSCRRPLLSVHLKCTPNAQRIGLGNTLILFPAHRLIQMTDQNGEIVIFHNIVLTTATNRTNFWDFKDYYLMRKKKKIGPKNVGTKGSKVNIQNVISAKPQNNPQTSSENLETKQQMIKKFSIQIIKGGLFMAHHSNSIKKKDIQIPILFLSFKIEEGVKSKKISNMSAHLLFTSTKFHENI</sequence>
<evidence type="ECO:0000313" key="1">
    <source>
        <dbReference type="EMBL" id="KAJ8910456.1"/>
    </source>
</evidence>